<comment type="caution">
    <text evidence="3">The sequence shown here is derived from an EMBL/GenBank/DDBJ whole genome shotgun (WGS) entry which is preliminary data.</text>
</comment>
<dbReference type="InterPro" id="IPR004443">
    <property type="entry name" value="YjeF_N_dom"/>
</dbReference>
<name>A0A8K0V8T6_9RHOB</name>
<comment type="catalytic activity">
    <reaction evidence="1">
        <text>(6R)-NADHX = (6S)-NADHX</text>
        <dbReference type="Rhea" id="RHEA:32215"/>
        <dbReference type="ChEBI" id="CHEBI:64074"/>
        <dbReference type="ChEBI" id="CHEBI:64075"/>
        <dbReference type="EC" id="5.1.99.6"/>
    </reaction>
</comment>
<comment type="catalytic activity">
    <reaction evidence="1">
        <text>(6R)-NADPHX = (6S)-NADPHX</text>
        <dbReference type="Rhea" id="RHEA:32227"/>
        <dbReference type="ChEBI" id="CHEBI:64076"/>
        <dbReference type="ChEBI" id="CHEBI:64077"/>
        <dbReference type="EC" id="5.1.99.6"/>
    </reaction>
</comment>
<gene>
    <name evidence="1" type="primary">nnrE</name>
    <name evidence="3" type="ORF">JL811_10245</name>
</gene>
<keyword evidence="1" id="KW-0547">Nucleotide-binding</keyword>
<dbReference type="Gene3D" id="3.40.50.10260">
    <property type="entry name" value="YjeF N-terminal domain"/>
    <property type="match status" value="1"/>
</dbReference>
<dbReference type="AlphaFoldDB" id="A0A8K0V8T6"/>
<feature type="domain" description="YjeF N-terminal" evidence="2">
    <location>
        <begin position="10"/>
        <end position="259"/>
    </location>
</feature>
<evidence type="ECO:0000259" key="2">
    <source>
        <dbReference type="PROSITE" id="PS51385"/>
    </source>
</evidence>
<evidence type="ECO:0000313" key="3">
    <source>
        <dbReference type="EMBL" id="MBL4917602.1"/>
    </source>
</evidence>
<feature type="binding site" evidence="1">
    <location>
        <position position="158"/>
    </location>
    <ligand>
        <name>K(+)</name>
        <dbReference type="ChEBI" id="CHEBI:29103"/>
    </ligand>
</feature>
<reference evidence="3" key="1">
    <citation type="submission" date="2021-01" db="EMBL/GenBank/DDBJ databases">
        <title>Tabrizicola alba sp. nov. a motile alkaliphilic bacterium isolated from a soda lake.</title>
        <authorList>
            <person name="Szuroczki S."/>
            <person name="Abbaszade G."/>
            <person name="Schumann P."/>
            <person name="Toth E."/>
        </authorList>
    </citation>
    <scope>NUCLEOTIDE SEQUENCE</scope>
    <source>
        <strain evidence="3">DMG-N-6</strain>
    </source>
</reference>
<dbReference type="RefSeq" id="WP_202688547.1">
    <property type="nucleotide sequence ID" value="NZ_JAESVN010000004.1"/>
</dbReference>
<dbReference type="Pfam" id="PF03853">
    <property type="entry name" value="YjeF_N"/>
    <property type="match status" value="1"/>
</dbReference>
<dbReference type="GO" id="GO:0046872">
    <property type="term" value="F:metal ion binding"/>
    <property type="evidence" value="ECO:0007669"/>
    <property type="project" value="UniProtKB-KW"/>
</dbReference>
<dbReference type="PROSITE" id="PS51385">
    <property type="entry name" value="YJEF_N"/>
    <property type="match status" value="1"/>
</dbReference>
<comment type="caution">
    <text evidence="1">Lacks conserved residue(s) required for the propagation of feature annotation.</text>
</comment>
<keyword evidence="1" id="KW-0520">NAD</keyword>
<dbReference type="GO" id="GO:0052856">
    <property type="term" value="F:NAD(P)HX epimerase activity"/>
    <property type="evidence" value="ECO:0007669"/>
    <property type="project" value="UniProtKB-UniRule"/>
</dbReference>
<comment type="cofactor">
    <cofactor evidence="1">
        <name>K(+)</name>
        <dbReference type="ChEBI" id="CHEBI:29103"/>
    </cofactor>
    <text evidence="1">Binds 1 potassium ion per subunit.</text>
</comment>
<dbReference type="Proteomes" id="UP000648908">
    <property type="component" value="Unassembled WGS sequence"/>
</dbReference>
<dbReference type="EMBL" id="JAESVN010000004">
    <property type="protein sequence ID" value="MBL4917602.1"/>
    <property type="molecule type" value="Genomic_DNA"/>
</dbReference>
<comment type="function">
    <text evidence="1">Catalyzes the epimerization of the S- and R-forms of NAD(P)HX, a damaged form of NAD(P)H that is a result of enzymatic or heat-dependent hydration. This is a prerequisite for the S-specific NAD(P)H-hydrate dehydratase to allow the repair of both epimers of NAD(P)HX.</text>
</comment>
<accession>A0A8K0V8T6</accession>
<feature type="binding site" evidence="1">
    <location>
        <begin position="86"/>
        <end position="90"/>
    </location>
    <ligand>
        <name>(6S)-NADPHX</name>
        <dbReference type="ChEBI" id="CHEBI:64076"/>
    </ligand>
</feature>
<evidence type="ECO:0000256" key="1">
    <source>
        <dbReference type="HAMAP-Rule" id="MF_01966"/>
    </source>
</evidence>
<evidence type="ECO:0000313" key="4">
    <source>
        <dbReference type="Proteomes" id="UP000648908"/>
    </source>
</evidence>
<protein>
    <recommendedName>
        <fullName evidence="1">NAD(P)H-hydrate epimerase</fullName>
        <ecNumber evidence="1">5.1.99.6</ecNumber>
    </recommendedName>
    <alternativeName>
        <fullName evidence="1">NAD(P)HX epimerase</fullName>
    </alternativeName>
</protein>
<dbReference type="EC" id="5.1.99.6" evidence="1"/>
<sequence length="260" mass="27419">MQQVISSAQMRAIEHAAITSGQLTGLALMERAAQGAVAAMLAEWPELDVTREPVTDPGGGAAPAPPRYFGQDEGTPQALVLCGPGNNGGDGFAMARILQGLGWSVRVMFFGTEASLPADARNMWRQWRAIGAVPDWTTGTAARIAAHLSPGRPLVVVDALFGIGLSRPLGAEVTGVWRAFCKAAAPLMAPGARYLCAVDTPSGRSDNCPEAPRLDWFDDPALPRLTVTFHAAKTAHRAMIAAAERLRVVDIGLDGWQGDA</sequence>
<dbReference type="InterPro" id="IPR036652">
    <property type="entry name" value="YjeF_N_dom_sf"/>
</dbReference>
<dbReference type="SUPFAM" id="SSF64153">
    <property type="entry name" value="YjeF N-terminal domain-like"/>
    <property type="match status" value="1"/>
</dbReference>
<feature type="binding site" evidence="1">
    <location>
        <begin position="162"/>
        <end position="168"/>
    </location>
    <ligand>
        <name>(6S)-NADPHX</name>
        <dbReference type="ChEBI" id="CHEBI:64076"/>
    </ligand>
</feature>
<proteinExistence type="inferred from homology"/>
<keyword evidence="1" id="KW-0479">Metal-binding</keyword>
<feature type="binding site" evidence="1">
    <location>
        <position position="202"/>
    </location>
    <ligand>
        <name>K(+)</name>
        <dbReference type="ChEBI" id="CHEBI:29103"/>
    </ligand>
</feature>
<keyword evidence="1" id="KW-0413">Isomerase</keyword>
<dbReference type="GO" id="GO:0000166">
    <property type="term" value="F:nucleotide binding"/>
    <property type="evidence" value="ECO:0007669"/>
    <property type="project" value="UniProtKB-KW"/>
</dbReference>
<keyword evidence="1" id="KW-0630">Potassium</keyword>
<dbReference type="HAMAP" id="MF_01966">
    <property type="entry name" value="NADHX_epimerase"/>
    <property type="match status" value="1"/>
</dbReference>
<feature type="binding site" evidence="1">
    <location>
        <position position="87"/>
    </location>
    <ligand>
        <name>K(+)</name>
        <dbReference type="ChEBI" id="CHEBI:29103"/>
    </ligand>
</feature>
<comment type="similarity">
    <text evidence="1">Belongs to the NnrE/AIBP family.</text>
</comment>
<organism evidence="3 4">
    <name type="scientific">Szabonella alba</name>
    <dbReference type="NCBI Taxonomy" id="2804194"/>
    <lineage>
        <taxon>Bacteria</taxon>
        <taxon>Pseudomonadati</taxon>
        <taxon>Pseudomonadota</taxon>
        <taxon>Alphaproteobacteria</taxon>
        <taxon>Rhodobacterales</taxon>
        <taxon>Paracoccaceae</taxon>
        <taxon>Szabonella</taxon>
    </lineage>
</organism>
<keyword evidence="4" id="KW-1185">Reference proteome</keyword>
<feature type="binding site" evidence="1">
    <location>
        <position position="199"/>
    </location>
    <ligand>
        <name>(6S)-NADPHX</name>
        <dbReference type="ChEBI" id="CHEBI:64076"/>
    </ligand>
</feature>
<keyword evidence="1" id="KW-0521">NADP</keyword>